<dbReference type="KEGG" id="otd:J1M35_16005"/>
<accession>A0A975H2V0</accession>
<sequence length="83" mass="9137">MGHAQFADLGTAPSIRRRKGKLSSGLWLVNGRLVSKTLSDPQVREAVNQSMTALRQDKDALRAYYVRMGILDKSGKLSKNYGG</sequence>
<proteinExistence type="predicted"/>
<protein>
    <submittedName>
        <fullName evidence="1">Uncharacterized protein</fullName>
    </submittedName>
</protein>
<dbReference type="AlphaFoldDB" id="A0A975H2V0"/>
<dbReference type="RefSeq" id="WP_208008145.1">
    <property type="nucleotide sequence ID" value="NZ_CP071796.1"/>
</dbReference>
<dbReference type="EMBL" id="CP071796">
    <property type="protein sequence ID" value="QTD44581.1"/>
    <property type="molecule type" value="Genomic_DNA"/>
</dbReference>
<evidence type="ECO:0000313" key="1">
    <source>
        <dbReference type="EMBL" id="QTD44581.1"/>
    </source>
</evidence>
<organism evidence="1 2">
    <name type="scientific">Ottowia testudinis</name>
    <dbReference type="NCBI Taxonomy" id="2816950"/>
    <lineage>
        <taxon>Bacteria</taxon>
        <taxon>Pseudomonadati</taxon>
        <taxon>Pseudomonadota</taxon>
        <taxon>Betaproteobacteria</taxon>
        <taxon>Burkholderiales</taxon>
        <taxon>Comamonadaceae</taxon>
        <taxon>Ottowia</taxon>
    </lineage>
</organism>
<dbReference type="Proteomes" id="UP000663903">
    <property type="component" value="Chromosome"/>
</dbReference>
<evidence type="ECO:0000313" key="2">
    <source>
        <dbReference type="Proteomes" id="UP000663903"/>
    </source>
</evidence>
<name>A0A975H2V0_9BURK</name>
<reference evidence="1" key="1">
    <citation type="submission" date="2021-03" db="EMBL/GenBank/DDBJ databases">
        <title>Ottowia sp. 27C isolated from the cloaca of a Giant Asian pond turtle (Heosemys grandis).</title>
        <authorList>
            <person name="Spergser J."/>
            <person name="Busse H.-J."/>
        </authorList>
    </citation>
    <scope>NUCLEOTIDE SEQUENCE</scope>
    <source>
        <strain evidence="1">27C</strain>
    </source>
</reference>
<gene>
    <name evidence="1" type="ORF">J1M35_16005</name>
</gene>
<keyword evidence="2" id="KW-1185">Reference proteome</keyword>